<protein>
    <submittedName>
        <fullName evidence="3">SPW repeat-containing protein</fullName>
    </submittedName>
</protein>
<evidence type="ECO:0000259" key="2">
    <source>
        <dbReference type="Pfam" id="PF03779"/>
    </source>
</evidence>
<dbReference type="AlphaFoldDB" id="A0A1C3WPT3"/>
<accession>A0A1C3WPT3</accession>
<feature type="domain" description="SPW repeat-containing integral membrane" evidence="2">
    <location>
        <begin position="6"/>
        <end position="106"/>
    </location>
</feature>
<dbReference type="Pfam" id="PF03779">
    <property type="entry name" value="SPW"/>
    <property type="match status" value="1"/>
</dbReference>
<dbReference type="Proteomes" id="UP000199205">
    <property type="component" value="Unassembled WGS sequence"/>
</dbReference>
<dbReference type="InterPro" id="IPR005530">
    <property type="entry name" value="SPW"/>
</dbReference>
<dbReference type="OrthoDB" id="166183at2"/>
<name>A0A1C3WPT3_9HYPH</name>
<feature type="transmembrane region" description="Helical" evidence="1">
    <location>
        <begin position="40"/>
        <end position="60"/>
    </location>
</feature>
<feature type="transmembrane region" description="Helical" evidence="1">
    <location>
        <begin position="90"/>
        <end position="110"/>
    </location>
</feature>
<evidence type="ECO:0000313" key="4">
    <source>
        <dbReference type="Proteomes" id="UP000199205"/>
    </source>
</evidence>
<reference evidence="3 4" key="1">
    <citation type="submission" date="2016-08" db="EMBL/GenBank/DDBJ databases">
        <authorList>
            <person name="Seilhamer J.J."/>
        </authorList>
    </citation>
    <scope>NUCLEOTIDE SEQUENCE [LARGE SCALE GENOMIC DNA]</scope>
    <source>
        <strain evidence="3 4">P1-7</strain>
    </source>
</reference>
<dbReference type="RefSeq" id="WP_081999604.1">
    <property type="nucleotide sequence ID" value="NZ_FMAF01000015.1"/>
</dbReference>
<sequence>MKQRRWQDHIVFIIGMWLIASPWVFGSYGPDSFPIGAPAWNFLVCGLVVAALGGAAYASYHLWEDRADILLGGWLIVSPWALRYTENPLFTWNALISGLLLIILAAWVLLGRHSPTPLP</sequence>
<evidence type="ECO:0000313" key="3">
    <source>
        <dbReference type="EMBL" id="SCB42072.1"/>
    </source>
</evidence>
<keyword evidence="1" id="KW-1133">Transmembrane helix</keyword>
<dbReference type="EMBL" id="FMAF01000015">
    <property type="protein sequence ID" value="SCB42072.1"/>
    <property type="molecule type" value="Genomic_DNA"/>
</dbReference>
<evidence type="ECO:0000256" key="1">
    <source>
        <dbReference type="SAM" id="Phobius"/>
    </source>
</evidence>
<keyword evidence="1" id="KW-0812">Transmembrane</keyword>
<keyword evidence="1" id="KW-0472">Membrane</keyword>
<organism evidence="3 4">
    <name type="scientific">Rhizobium lusitanum</name>
    <dbReference type="NCBI Taxonomy" id="293958"/>
    <lineage>
        <taxon>Bacteria</taxon>
        <taxon>Pseudomonadati</taxon>
        <taxon>Pseudomonadota</taxon>
        <taxon>Alphaproteobacteria</taxon>
        <taxon>Hyphomicrobiales</taxon>
        <taxon>Rhizobiaceae</taxon>
        <taxon>Rhizobium/Agrobacterium group</taxon>
        <taxon>Rhizobium</taxon>
    </lineage>
</organism>
<proteinExistence type="predicted"/>
<gene>
    <name evidence="3" type="ORF">GA0061101_1155</name>
</gene>
<feature type="transmembrane region" description="Helical" evidence="1">
    <location>
        <begin position="9"/>
        <end position="28"/>
    </location>
</feature>